<proteinExistence type="predicted"/>
<evidence type="ECO:0000313" key="2">
    <source>
        <dbReference type="Proteomes" id="UP000002979"/>
    </source>
</evidence>
<sequence>MLLSISNLVLKHFLNEHAGTDALKIPLATFGEANAICKLTAVVAITRDDINHAFGIQAIDCGAGTIRRNPHALGKRFARETIRPAIVFGLLVDFHQHQHLNTLHIVDTRTTLARHSSLLKPSTSI</sequence>
<dbReference type="AlphaFoldDB" id="A4E7G9"/>
<accession>A4E7G9</accession>
<dbReference type="EMBL" id="AAVN02000001">
    <property type="protein sequence ID" value="EBA40678.1"/>
    <property type="molecule type" value="Genomic_DNA"/>
</dbReference>
<reference evidence="1 2" key="2">
    <citation type="submission" date="2007-04" db="EMBL/GenBank/DDBJ databases">
        <authorList>
            <person name="Fulton L."/>
            <person name="Clifton S."/>
            <person name="Fulton B."/>
            <person name="Xu J."/>
            <person name="Minx P."/>
            <person name="Mardis E.R."/>
            <person name="Wilson R.K."/>
        </authorList>
    </citation>
    <scope>NUCLEOTIDE SEQUENCE [LARGE SCALE GENOMIC DNA]</scope>
    <source>
        <strain evidence="2">ATCC 25986 / DSM 3979 / JCM 10188 / KCTC 3647 / NCTC 11838 / VPI 1003</strain>
    </source>
</reference>
<gene>
    <name evidence="1" type="ORF">COLAER_00350</name>
</gene>
<organism evidence="1 2">
    <name type="scientific">Collinsella aerofaciens (strain ATCC 25986 / DSM 3979 / JCM 10188 / KCTC 3647 / NCTC 11838 / VPI 1003)</name>
    <dbReference type="NCBI Taxonomy" id="411903"/>
    <lineage>
        <taxon>Bacteria</taxon>
        <taxon>Bacillati</taxon>
        <taxon>Actinomycetota</taxon>
        <taxon>Coriobacteriia</taxon>
        <taxon>Coriobacteriales</taxon>
        <taxon>Coriobacteriaceae</taxon>
        <taxon>Collinsella</taxon>
    </lineage>
</organism>
<evidence type="ECO:0000313" key="1">
    <source>
        <dbReference type="EMBL" id="EBA40678.1"/>
    </source>
</evidence>
<comment type="caution">
    <text evidence="1">The sequence shown here is derived from an EMBL/GenBank/DDBJ whole genome shotgun (WGS) entry which is preliminary data.</text>
</comment>
<protein>
    <submittedName>
        <fullName evidence="1">Uncharacterized protein</fullName>
    </submittedName>
</protein>
<reference evidence="1 2" key="1">
    <citation type="submission" date="2007-01" db="EMBL/GenBank/DDBJ databases">
        <title>Draft genome sequence of Collinsella aerofaciens (ATCC 25986).</title>
        <authorList>
            <person name="Sudarsanam P."/>
            <person name="Ley R."/>
            <person name="Guruge J."/>
            <person name="Turnbaugh P.J."/>
            <person name="Mahowald M."/>
            <person name="Liep D."/>
            <person name="Gordon J."/>
        </authorList>
    </citation>
    <scope>NUCLEOTIDE SEQUENCE [LARGE SCALE GENOMIC DNA]</scope>
    <source>
        <strain evidence="2">ATCC 25986 / DSM 3979 / JCM 10188 / KCTC 3647 / NCTC 11838 / VPI 1003</strain>
    </source>
</reference>
<name>A4E7G9_COLAA</name>
<dbReference type="Proteomes" id="UP000002979">
    <property type="component" value="Unassembled WGS sequence"/>
</dbReference>